<dbReference type="Proteomes" id="UP001140560">
    <property type="component" value="Unassembled WGS sequence"/>
</dbReference>
<gene>
    <name evidence="2" type="ORF">N0V83_001250</name>
</gene>
<accession>A0A9W9CR70</accession>
<feature type="compositionally biased region" description="Basic and acidic residues" evidence="1">
    <location>
        <begin position="214"/>
        <end position="234"/>
    </location>
</feature>
<protein>
    <submittedName>
        <fullName evidence="2">Uncharacterized protein</fullName>
    </submittedName>
</protein>
<dbReference type="EMBL" id="JAPEUY010000002">
    <property type="protein sequence ID" value="KAJ4375970.1"/>
    <property type="molecule type" value="Genomic_DNA"/>
</dbReference>
<feature type="region of interest" description="Disordered" evidence="1">
    <location>
        <begin position="193"/>
        <end position="257"/>
    </location>
</feature>
<evidence type="ECO:0000313" key="3">
    <source>
        <dbReference type="Proteomes" id="UP001140560"/>
    </source>
</evidence>
<evidence type="ECO:0000313" key="2">
    <source>
        <dbReference type="EMBL" id="KAJ4375970.1"/>
    </source>
</evidence>
<reference evidence="2" key="1">
    <citation type="submission" date="2022-10" db="EMBL/GenBank/DDBJ databases">
        <title>Tapping the CABI collections for fungal endophytes: first genome assemblies for Collariella, Neodidymelliopsis, Ascochyta clinopodiicola, Didymella pomorum, Didymosphaeria variabile, Neocosmospora piperis and Neocucurbitaria cava.</title>
        <authorList>
            <person name="Hill R."/>
        </authorList>
    </citation>
    <scope>NUCLEOTIDE SEQUENCE</scope>
    <source>
        <strain evidence="2">IMI 356814</strain>
    </source>
</reference>
<feature type="compositionally biased region" description="Basic and acidic residues" evidence="1">
    <location>
        <begin position="1"/>
        <end position="11"/>
    </location>
</feature>
<feature type="region of interest" description="Disordered" evidence="1">
    <location>
        <begin position="1"/>
        <end position="85"/>
    </location>
</feature>
<sequence>MPMDSTQKRPDVAALRRRFEGNALQIKPEKEEDRASGPSRRPQSIREEPTQQQPRARWNHTFPLGPESRQQAQNLEQEENEDEVAAQINRLSSSECVQDTNNGEQCINSRKVPSSLSLPLLLDYVEGSPPQIDITKATGLNQDQTVTKQRRTISFEVPPEASAHSILDFGQPCNKNGKGKQTQEEVYHTVIKKEEGDDDDRETPSPAPLNWQERISRSPADGDFKTSAEGHAKVDTPPQRVPSAQVEPSDSEVGSPRIASLEVLKRYRPHAFDVASPPSSEPEEFHRAALPSRTFPGGRTVIQYSYSHA</sequence>
<name>A0A9W9CR70_9PLEO</name>
<evidence type="ECO:0000256" key="1">
    <source>
        <dbReference type="SAM" id="MobiDB-lite"/>
    </source>
</evidence>
<proteinExistence type="predicted"/>
<keyword evidence="3" id="KW-1185">Reference proteome</keyword>
<dbReference type="AlphaFoldDB" id="A0A9W9CR70"/>
<organism evidence="2 3">
    <name type="scientific">Neocucurbitaria cava</name>
    <dbReference type="NCBI Taxonomy" id="798079"/>
    <lineage>
        <taxon>Eukaryota</taxon>
        <taxon>Fungi</taxon>
        <taxon>Dikarya</taxon>
        <taxon>Ascomycota</taxon>
        <taxon>Pezizomycotina</taxon>
        <taxon>Dothideomycetes</taxon>
        <taxon>Pleosporomycetidae</taxon>
        <taxon>Pleosporales</taxon>
        <taxon>Pleosporineae</taxon>
        <taxon>Cucurbitariaceae</taxon>
        <taxon>Neocucurbitaria</taxon>
    </lineage>
</organism>
<comment type="caution">
    <text evidence="2">The sequence shown here is derived from an EMBL/GenBank/DDBJ whole genome shotgun (WGS) entry which is preliminary data.</text>
</comment>